<dbReference type="PROSITE" id="PS50088">
    <property type="entry name" value="ANK_REPEAT"/>
    <property type="match status" value="3"/>
</dbReference>
<feature type="repeat" description="ANK" evidence="3">
    <location>
        <begin position="280"/>
        <end position="312"/>
    </location>
</feature>
<name>A0ABM4B5U3_HYDVU</name>
<dbReference type="PANTHER" id="PTHR24198">
    <property type="entry name" value="ANKYRIN REPEAT AND PROTEIN KINASE DOMAIN-CONTAINING PROTEIN"/>
    <property type="match status" value="1"/>
</dbReference>
<dbReference type="SUPFAM" id="SSF48403">
    <property type="entry name" value="Ankyrin repeat"/>
    <property type="match status" value="2"/>
</dbReference>
<feature type="repeat" description="ANK" evidence="3">
    <location>
        <begin position="247"/>
        <end position="279"/>
    </location>
</feature>
<keyword evidence="1" id="KW-0677">Repeat</keyword>
<dbReference type="RefSeq" id="XP_065644198.1">
    <property type="nucleotide sequence ID" value="XM_065788126.1"/>
</dbReference>
<evidence type="ECO:0000256" key="3">
    <source>
        <dbReference type="PROSITE-ProRule" id="PRU00023"/>
    </source>
</evidence>
<keyword evidence="5" id="KW-0647">Proteasome</keyword>
<dbReference type="GO" id="GO:0000502">
    <property type="term" value="C:proteasome complex"/>
    <property type="evidence" value="ECO:0007669"/>
    <property type="project" value="UniProtKB-KW"/>
</dbReference>
<dbReference type="GeneID" id="124810217"/>
<sequence length="373" mass="42723">MLLKKLKKTYSCNNRSPNEKLVDLLNASRDGRTDIVKILKENGVDLNDIPLDQKNGQGLSALHIAARYNQPDCVMVLLENGADANKKDNFGFQACHDASLKGHYECLFNILKYQKFPVSVKGLDYITPMFYVIQNNHTECLKLLTKYMTLSSSAVVEIYSKRNVDSRVLQMVDPQKLDLPLDKISEYLNNCAINGDPKAFYWFKMNIKNLSQEQVNQSMLIAVQHGWINYVESLLNEGSDVNTRSKDQSTALHYAAKYDHVELIEKLCIRGAQINAKNNEKWTPLHIAILQDNTDSVKQLLKCSCNVNEQGGPEEDTPLHMVLKLDKDEEIFKEILKWKPDITIRNKNALLPIQIKTERESLKKMLKDYSRNM</sequence>
<reference evidence="4" key="1">
    <citation type="submission" date="2025-05" db="UniProtKB">
        <authorList>
            <consortium name="RefSeq"/>
        </authorList>
    </citation>
    <scope>NUCLEOTIDE SEQUENCE [LARGE SCALE GENOMIC DNA]</scope>
</reference>
<dbReference type="Pfam" id="PF00023">
    <property type="entry name" value="Ank"/>
    <property type="match status" value="1"/>
</dbReference>
<dbReference type="PROSITE" id="PS50297">
    <property type="entry name" value="ANK_REP_REGION"/>
    <property type="match status" value="3"/>
</dbReference>
<keyword evidence="4" id="KW-1185">Reference proteome</keyword>
<evidence type="ECO:0000256" key="1">
    <source>
        <dbReference type="ARBA" id="ARBA00022737"/>
    </source>
</evidence>
<dbReference type="SMART" id="SM00248">
    <property type="entry name" value="ANK"/>
    <property type="match status" value="8"/>
</dbReference>
<evidence type="ECO:0000256" key="2">
    <source>
        <dbReference type="ARBA" id="ARBA00023043"/>
    </source>
</evidence>
<keyword evidence="2 3" id="KW-0040">ANK repeat</keyword>
<dbReference type="InterPro" id="IPR002110">
    <property type="entry name" value="Ankyrin_rpt"/>
</dbReference>
<proteinExistence type="predicted"/>
<accession>A0ABM4B5U3</accession>
<evidence type="ECO:0000313" key="5">
    <source>
        <dbReference type="RefSeq" id="XP_065644198.1"/>
    </source>
</evidence>
<dbReference type="Gene3D" id="1.25.40.20">
    <property type="entry name" value="Ankyrin repeat-containing domain"/>
    <property type="match status" value="2"/>
</dbReference>
<evidence type="ECO:0000313" key="4">
    <source>
        <dbReference type="Proteomes" id="UP001652625"/>
    </source>
</evidence>
<organism evidence="4 5">
    <name type="scientific">Hydra vulgaris</name>
    <name type="common">Hydra</name>
    <name type="synonym">Hydra attenuata</name>
    <dbReference type="NCBI Taxonomy" id="6087"/>
    <lineage>
        <taxon>Eukaryota</taxon>
        <taxon>Metazoa</taxon>
        <taxon>Cnidaria</taxon>
        <taxon>Hydrozoa</taxon>
        <taxon>Hydroidolina</taxon>
        <taxon>Anthoathecata</taxon>
        <taxon>Aplanulata</taxon>
        <taxon>Hydridae</taxon>
        <taxon>Hydra</taxon>
    </lineage>
</organism>
<protein>
    <submittedName>
        <fullName evidence="5">26S proteasome non-ATPase regulatory subunit 10 isoform X7</fullName>
    </submittedName>
</protein>
<reference evidence="5" key="2">
    <citation type="submission" date="2025-08" db="UniProtKB">
        <authorList>
            <consortium name="RefSeq"/>
        </authorList>
    </citation>
    <scope>IDENTIFICATION</scope>
</reference>
<dbReference type="InterPro" id="IPR036770">
    <property type="entry name" value="Ankyrin_rpt-contain_sf"/>
</dbReference>
<dbReference type="PANTHER" id="PTHR24198:SF193">
    <property type="match status" value="1"/>
</dbReference>
<feature type="repeat" description="ANK" evidence="3">
    <location>
        <begin position="57"/>
        <end position="89"/>
    </location>
</feature>
<dbReference type="Proteomes" id="UP001652625">
    <property type="component" value="Chromosome 01"/>
</dbReference>
<gene>
    <name evidence="5" type="primary">LOC124810217</name>
</gene>
<dbReference type="Pfam" id="PF12796">
    <property type="entry name" value="Ank_2"/>
    <property type="match status" value="2"/>
</dbReference>